<gene>
    <name evidence="1" type="ORF">B9G79_15010</name>
</gene>
<evidence type="ECO:0000313" key="1">
    <source>
        <dbReference type="EMBL" id="ASD64780.1"/>
    </source>
</evidence>
<dbReference type="Proteomes" id="UP000197003">
    <property type="component" value="Chromosome"/>
</dbReference>
<reference evidence="1 2" key="1">
    <citation type="submission" date="2017-04" db="EMBL/GenBank/DDBJ databases">
        <title>Whole genome sequence of Bdellovibrio bacteriovorus strain SSB218315.</title>
        <authorList>
            <person name="Oyedara O."/>
            <person name="Rodriguez-Perez M.A."/>
        </authorList>
    </citation>
    <scope>NUCLEOTIDE SEQUENCE [LARGE SCALE GENOMIC DNA]</scope>
    <source>
        <strain evidence="1 2">SSB218315</strain>
    </source>
</reference>
<dbReference type="EMBL" id="CP020946">
    <property type="protein sequence ID" value="ASD64780.1"/>
    <property type="molecule type" value="Genomic_DNA"/>
</dbReference>
<dbReference type="RefSeq" id="WP_088566216.1">
    <property type="nucleotide sequence ID" value="NZ_CP020946.1"/>
</dbReference>
<name>A0A1Z3NBC5_BDEBC</name>
<dbReference type="InterPro" id="IPR013783">
    <property type="entry name" value="Ig-like_fold"/>
</dbReference>
<evidence type="ECO:0000313" key="2">
    <source>
        <dbReference type="Proteomes" id="UP000197003"/>
    </source>
</evidence>
<dbReference type="AlphaFoldDB" id="A0A1Z3NBC5"/>
<dbReference type="OrthoDB" id="5287070at2"/>
<dbReference type="Gene3D" id="2.60.40.10">
    <property type="entry name" value="Immunoglobulins"/>
    <property type="match status" value="2"/>
</dbReference>
<dbReference type="PROSITE" id="PS51257">
    <property type="entry name" value="PROKAR_LIPOPROTEIN"/>
    <property type="match status" value="1"/>
</dbReference>
<organism evidence="1 2">
    <name type="scientific">Bdellovibrio bacteriovorus</name>
    <dbReference type="NCBI Taxonomy" id="959"/>
    <lineage>
        <taxon>Bacteria</taxon>
        <taxon>Pseudomonadati</taxon>
        <taxon>Bdellovibrionota</taxon>
        <taxon>Bdellovibrionia</taxon>
        <taxon>Bdellovibrionales</taxon>
        <taxon>Pseudobdellovibrionaceae</taxon>
        <taxon>Bdellovibrio</taxon>
    </lineage>
</organism>
<sequence length="1067" mass="113823">MNIRHVTEPFIVLLLVSILGLTGCIRASVHNGTLTADLASESDSSYFTNKNPIEVLVIFNRAPDQFYPENFTLENATMGSIVQVDKVTYRVQLIPTNQGEVRMNLPKGTAVGNRGETNAESGIFEVYYDSILPTIGTATILPAAVSPNPVPSVQGTTEPKAIVTLYNSLACTGDKLADSTADAVTGNFEFPLGNALTAEGAYAWSVQARDAAGNIHCYPFPLAYTLDQTEPSLPSISVAHGPVQDNPAAVDVTSCDDDNQTPDSFHQVIFVQDSSAPPDLDNPNWIACSAGINNVTLTGADGDHTLVMWARDEAGNISSSNQITITLDTTTPSLSVPTTASLDRNSASTVILADAVVDSDEEGLGTYSLLTADAPACADHGTVSINASNGAVTFAPAAHYFNRYSGADHHGGPCNIKVQFADRVSPTAHTVTADTAVTVNFVNEPVQITAWPGTNGTALEKCGNKCFANSIFDLSFTVSPGGNATYPDPQSISCSATTADGYYVDIASCAVTGTAGTLSVQMGTAHASATDGTVVSLTVNDGVGTDSESFSLHVDNYVMSMYPALAVRTQLSCILCHANIQADIVTDFGVSQANYSNASSILGVANLAGSYIYHNDNSAIDFLVTGSIYMPNITVTDKNFIKQTSGNPNSGPINLRSFLQNSWNQYPPITDSQGTILLDGDGFMQVDPTPVAKAPQLVAPKVQGGLQLKSAITIRAPSDAEVLALDSSLTAGTAAFVYKGPNSKPALSGLQLHDFGYGQFIRNNGTIVCHGSIIISGTLYLNNPDIQTDDVGCSIYVAGNVFIETNRGTAIQYVGGASSPTLQITSSRNIHMGIGLYDIRFIRRSLNNYEDAQKIVNAANPGGLRDAAEGALTIKSNANAGAWEWMRCPLRPEHARYLDTHYISNGNYTACDSSTDPWKCSMAREMFNNWTGVVTGYDHITDEKVVNRSGTLVNPVVAYETMCRVNGAYQMGSYSSYAWDWSGYWGEQPDRVGAASVNATRVSTVFDHVRINAQNVHSRYYGEFRGSVIAPWALFAVGNLVFKYDTRLNAVVPYPRLMVPNPIFDVQ</sequence>
<proteinExistence type="predicted"/>
<protein>
    <submittedName>
        <fullName evidence="1">Hemagglutinin</fullName>
    </submittedName>
</protein>
<accession>A0A1Z3NBC5</accession>